<comment type="caution">
    <text evidence="2">The sequence shown here is derived from an EMBL/GenBank/DDBJ whole genome shotgun (WGS) entry which is preliminary data.</text>
</comment>
<proteinExistence type="predicted"/>
<protein>
    <submittedName>
        <fullName evidence="2">Uncharacterized protein</fullName>
    </submittedName>
</protein>
<evidence type="ECO:0000313" key="2">
    <source>
        <dbReference type="EMBL" id="MBM6940636.1"/>
    </source>
</evidence>
<feature type="region of interest" description="Disordered" evidence="1">
    <location>
        <begin position="218"/>
        <end position="243"/>
    </location>
</feature>
<name>A0ABS2GXS7_9LACO</name>
<organism evidence="2 3">
    <name type="scientific">Limosilactobacillus coleohominis</name>
    <dbReference type="NCBI Taxonomy" id="181675"/>
    <lineage>
        <taxon>Bacteria</taxon>
        <taxon>Bacillati</taxon>
        <taxon>Bacillota</taxon>
        <taxon>Bacilli</taxon>
        <taxon>Lactobacillales</taxon>
        <taxon>Lactobacillaceae</taxon>
        <taxon>Limosilactobacillus</taxon>
    </lineage>
</organism>
<accession>A0ABS2GXS7</accession>
<gene>
    <name evidence="2" type="ORF">H5975_03900</name>
</gene>
<evidence type="ECO:0000313" key="3">
    <source>
        <dbReference type="Proteomes" id="UP000785625"/>
    </source>
</evidence>
<keyword evidence="3" id="KW-1185">Reference proteome</keyword>
<reference evidence="2 3" key="1">
    <citation type="journal article" date="2021" name="Sci. Rep.">
        <title>The distribution of antibiotic resistance genes in chicken gut microbiota commensals.</title>
        <authorList>
            <person name="Juricova H."/>
            <person name="Matiasovicova J."/>
            <person name="Kubasova T."/>
            <person name="Cejkova D."/>
            <person name="Rychlik I."/>
        </authorList>
    </citation>
    <scope>NUCLEOTIDE SEQUENCE [LARGE SCALE GENOMIC DNA]</scope>
    <source>
        <strain evidence="2 3">An574</strain>
    </source>
</reference>
<dbReference type="RefSeq" id="WP_204784952.1">
    <property type="nucleotide sequence ID" value="NZ_JACJKU010000027.1"/>
</dbReference>
<dbReference type="EMBL" id="JACJKU010000027">
    <property type="protein sequence ID" value="MBM6940636.1"/>
    <property type="molecule type" value="Genomic_DNA"/>
</dbReference>
<evidence type="ECO:0000256" key="1">
    <source>
        <dbReference type="SAM" id="MobiDB-lite"/>
    </source>
</evidence>
<sequence length="243" mass="28236">MVRINKQWCDGFGGEVQDASPLKVENTQEYQDVIAMARFKLGTSINFLKGPFNQLAESLESLWLSEGSQVPHFASKFVDCWSADDYATFCEQVKLWALDHDADPFNELRRRVRELLLCDKKSFQLLTITKLLDKSKDNERVLFDQQASVQQLCNEIGEKDDQVFIDRDDFKQSTSQFGRLKGLVQAMRRHSNYLVNQRLTRRRLINVNLAEQAKIISKPVQSRKKSEQPKKHKSKDHDDELEL</sequence>
<dbReference type="Proteomes" id="UP000785625">
    <property type="component" value="Unassembled WGS sequence"/>
</dbReference>